<sequence>MYLAEIEAKDLFKVKVEILRIMGVLDQTGDLLGRGARALENPRTATGEHSLDKLYTLLSNLESRGVNFESFSQLKGKMKANCLLAGSCMSGNVHVRLREKGGGQKWPCCTSLSSSMGFALSFLGDTHFEMISTPCSPVQVPVRQKNENGKDHAPGFDETKQDFRPSKIKDQGSDYAAPVLAMYLPFPNSSGDILIRTSIIASARALTWIEALEKCWIYP</sequence>
<reference evidence="2" key="1">
    <citation type="journal article" date="2012" name="Nature">
        <title>The tomato genome sequence provides insights into fleshy fruit evolution.</title>
        <authorList>
            <consortium name="Tomato Genome Consortium"/>
        </authorList>
    </citation>
    <scope>NUCLEOTIDE SEQUENCE [LARGE SCALE GENOMIC DNA]</scope>
    <source>
        <strain evidence="2">cv. Heinz 1706</strain>
    </source>
</reference>
<dbReference type="HOGENOM" id="CLU_1263422_0_0_1"/>
<evidence type="ECO:0000313" key="3">
    <source>
        <dbReference type="Proteomes" id="UP000004994"/>
    </source>
</evidence>
<dbReference type="Pfam" id="PF26057">
    <property type="entry name" value="DUF8018"/>
    <property type="match status" value="1"/>
</dbReference>
<accession>K4D8K7</accession>
<reference evidence="2" key="2">
    <citation type="submission" date="2015-06" db="UniProtKB">
        <authorList>
            <consortium name="EnsemblPlants"/>
        </authorList>
    </citation>
    <scope>IDENTIFICATION</scope>
    <source>
        <strain evidence="2">cv. Heinz 1706</strain>
    </source>
</reference>
<dbReference type="PANTHER" id="PTHR35289">
    <property type="entry name" value="TRANSMEMBRANE PROTEIN"/>
    <property type="match status" value="1"/>
</dbReference>
<dbReference type="PANTHER" id="PTHR35289:SF1">
    <property type="entry name" value="ATP SYNTHASE 9 MITOCHONDRIAL-RELATED"/>
    <property type="match status" value="1"/>
</dbReference>
<dbReference type="InterPro" id="IPR058331">
    <property type="entry name" value="DUF8018"/>
</dbReference>
<keyword evidence="3" id="KW-1185">Reference proteome</keyword>
<dbReference type="AlphaFoldDB" id="K4D8K7"/>
<evidence type="ECO:0000313" key="2">
    <source>
        <dbReference type="EnsemblPlants" id="Solyc11g045430.1.1"/>
    </source>
</evidence>
<proteinExistence type="predicted"/>
<dbReference type="Proteomes" id="UP000004994">
    <property type="component" value="Chromosome 11"/>
</dbReference>
<dbReference type="Gramene" id="Solyc11g045430.1.1">
    <property type="protein sequence ID" value="Solyc11g045430.1.1"/>
    <property type="gene ID" value="Solyc11g045430.1"/>
</dbReference>
<dbReference type="InterPro" id="IPR052694">
    <property type="entry name" value="Mt_uS3-like"/>
</dbReference>
<evidence type="ECO:0000259" key="1">
    <source>
        <dbReference type="Pfam" id="PF26057"/>
    </source>
</evidence>
<feature type="domain" description="DUF8018" evidence="1">
    <location>
        <begin position="1"/>
        <end position="75"/>
    </location>
</feature>
<dbReference type="EnsemblPlants" id="Solyc11g045430.1.1">
    <property type="protein sequence ID" value="Solyc11g045430.1.1"/>
    <property type="gene ID" value="Solyc11g045430.1"/>
</dbReference>
<name>K4D8K7_SOLLC</name>
<protein>
    <recommendedName>
        <fullName evidence="1">DUF8018 domain-containing protein</fullName>
    </recommendedName>
</protein>
<organism evidence="2">
    <name type="scientific">Solanum lycopersicum</name>
    <name type="common">Tomato</name>
    <name type="synonym">Lycopersicon esculentum</name>
    <dbReference type="NCBI Taxonomy" id="4081"/>
    <lineage>
        <taxon>Eukaryota</taxon>
        <taxon>Viridiplantae</taxon>
        <taxon>Streptophyta</taxon>
        <taxon>Embryophyta</taxon>
        <taxon>Tracheophyta</taxon>
        <taxon>Spermatophyta</taxon>
        <taxon>Magnoliopsida</taxon>
        <taxon>eudicotyledons</taxon>
        <taxon>Gunneridae</taxon>
        <taxon>Pentapetalae</taxon>
        <taxon>asterids</taxon>
        <taxon>lamiids</taxon>
        <taxon>Solanales</taxon>
        <taxon>Solanaceae</taxon>
        <taxon>Solanoideae</taxon>
        <taxon>Solaneae</taxon>
        <taxon>Solanum</taxon>
        <taxon>Solanum subgen. Lycopersicon</taxon>
    </lineage>
</organism>
<dbReference type="PaxDb" id="4081-Solyc11g045430.1.1"/>
<dbReference type="InParanoid" id="K4D8K7"/>